<keyword evidence="5" id="KW-0753">Steroid metabolism</keyword>
<dbReference type="GO" id="GO:0008202">
    <property type="term" value="P:steroid metabolic process"/>
    <property type="evidence" value="ECO:0007669"/>
    <property type="project" value="UniProtKB-KW"/>
</dbReference>
<evidence type="ECO:0000256" key="4">
    <source>
        <dbReference type="ARBA" id="ARBA00023098"/>
    </source>
</evidence>
<dbReference type="GO" id="GO:0016491">
    <property type="term" value="F:oxidoreductase activity"/>
    <property type="evidence" value="ECO:0007669"/>
    <property type="project" value="UniProtKB-KW"/>
</dbReference>
<dbReference type="NCBIfam" id="NF005559">
    <property type="entry name" value="PRK07231.1"/>
    <property type="match status" value="1"/>
</dbReference>
<dbReference type="PANTHER" id="PTHR43180">
    <property type="entry name" value="3-OXOACYL-(ACYL-CARRIER-PROTEIN) REDUCTASE (AFU_ORTHOLOGUE AFUA_6G11210)"/>
    <property type="match status" value="1"/>
</dbReference>
<dbReference type="PRINTS" id="PR00081">
    <property type="entry name" value="GDHRDH"/>
</dbReference>
<dbReference type="PRINTS" id="PR00080">
    <property type="entry name" value="SDRFAMILY"/>
</dbReference>
<keyword evidence="7" id="KW-1185">Reference proteome</keyword>
<evidence type="ECO:0000256" key="1">
    <source>
        <dbReference type="ARBA" id="ARBA00006484"/>
    </source>
</evidence>
<gene>
    <name evidence="6" type="ORF">YM304_13520</name>
</gene>
<evidence type="ECO:0000313" key="7">
    <source>
        <dbReference type="Proteomes" id="UP000011863"/>
    </source>
</evidence>
<dbReference type="PANTHER" id="PTHR43180:SF28">
    <property type="entry name" value="NAD(P)-BINDING ROSSMANN-FOLD SUPERFAMILY PROTEIN"/>
    <property type="match status" value="1"/>
</dbReference>
<proteinExistence type="inferred from homology"/>
<dbReference type="RefSeq" id="WP_015440913.1">
    <property type="nucleotide sequence ID" value="NC_020520.1"/>
</dbReference>
<organism evidence="6 7">
    <name type="scientific">Ilumatobacter coccineus (strain NBRC 103263 / KCTC 29153 / YM16-304)</name>
    <dbReference type="NCBI Taxonomy" id="1313172"/>
    <lineage>
        <taxon>Bacteria</taxon>
        <taxon>Bacillati</taxon>
        <taxon>Actinomycetota</taxon>
        <taxon>Acidimicrobiia</taxon>
        <taxon>Acidimicrobiales</taxon>
        <taxon>Ilumatobacteraceae</taxon>
        <taxon>Ilumatobacter</taxon>
    </lineage>
</organism>
<keyword evidence="4" id="KW-0443">Lipid metabolism</keyword>
<comment type="similarity">
    <text evidence="1">Belongs to the short-chain dehydrogenases/reductases (SDR) family.</text>
</comment>
<evidence type="ECO:0000313" key="6">
    <source>
        <dbReference type="EMBL" id="BAN01666.1"/>
    </source>
</evidence>
<keyword evidence="3" id="KW-0520">NAD</keyword>
<dbReference type="EMBL" id="AP012057">
    <property type="protein sequence ID" value="BAN01666.1"/>
    <property type="molecule type" value="Genomic_DNA"/>
</dbReference>
<dbReference type="InterPro" id="IPR036291">
    <property type="entry name" value="NAD(P)-bd_dom_sf"/>
</dbReference>
<reference evidence="6 7" key="1">
    <citation type="journal article" date="2013" name="Int. J. Syst. Evol. Microbiol.">
        <title>Ilumatobacter nonamiense sp. nov. and Ilumatobacter coccineum sp. nov., isolated from seashore sand.</title>
        <authorList>
            <person name="Matsumoto A."/>
            <person name="Kasai H."/>
            <person name="Matsuo Y."/>
            <person name="Shizuri Y."/>
            <person name="Ichikawa N."/>
            <person name="Fujita N."/>
            <person name="Omura S."/>
            <person name="Takahashi Y."/>
        </authorList>
    </citation>
    <scope>NUCLEOTIDE SEQUENCE [LARGE SCALE GENOMIC DNA]</scope>
    <source>
        <strain evidence="7">NBRC 103263 / KCTC 29153 / YM16-304</strain>
    </source>
</reference>
<evidence type="ECO:0000256" key="2">
    <source>
        <dbReference type="ARBA" id="ARBA00023002"/>
    </source>
</evidence>
<evidence type="ECO:0000256" key="3">
    <source>
        <dbReference type="ARBA" id="ARBA00023027"/>
    </source>
</evidence>
<dbReference type="Proteomes" id="UP000011863">
    <property type="component" value="Chromosome"/>
</dbReference>
<dbReference type="Gene3D" id="3.40.50.720">
    <property type="entry name" value="NAD(P)-binding Rossmann-like Domain"/>
    <property type="match status" value="1"/>
</dbReference>
<sequence>MGQLDGTVAVITGGASGMGLASAQRFVAEDARVVIADLNVEAGERAVAELGSAARFIRCDVSVEADVASTVSLAVEAFGRLDVMFNNAGIGGAFGPITEIDVDDWDATFGVLVRSVFLGTKYAARVMIEQGDGGSIINTASVAGQSGGNGPQAYSAAKAAVINLSQTTALELAAHHIRVNAICPGLIFTPLMHAGDEAHAEGLMRELQPWPERGEGSDIAGAALWLAGPDSRFVSGESITVDGAITAAGTRLFGKLSGTQNLHRMTGMAHGTTGLPATVRRLDD</sequence>
<dbReference type="AlphaFoldDB" id="A0A6C7ECC9"/>
<protein>
    <submittedName>
        <fullName evidence="6">Putative oxidoreductase</fullName>
    </submittedName>
</protein>
<keyword evidence="2" id="KW-0560">Oxidoreductase</keyword>
<dbReference type="KEGG" id="aym:YM304_13520"/>
<dbReference type="Pfam" id="PF13561">
    <property type="entry name" value="adh_short_C2"/>
    <property type="match status" value="1"/>
</dbReference>
<dbReference type="SUPFAM" id="SSF51735">
    <property type="entry name" value="NAD(P)-binding Rossmann-fold domains"/>
    <property type="match status" value="1"/>
</dbReference>
<dbReference type="FunFam" id="3.40.50.720:FF:000084">
    <property type="entry name" value="Short-chain dehydrogenase reductase"/>
    <property type="match status" value="1"/>
</dbReference>
<evidence type="ECO:0000256" key="5">
    <source>
        <dbReference type="ARBA" id="ARBA00023221"/>
    </source>
</evidence>
<dbReference type="InterPro" id="IPR002347">
    <property type="entry name" value="SDR_fam"/>
</dbReference>
<accession>A0A6C7ECC9</accession>
<name>A0A6C7ECC9_ILUCY</name>